<name>A0A9W9A7S5_9AGAR</name>
<comment type="caution">
    <text evidence="2">The sequence shown here is derived from an EMBL/GenBank/DDBJ whole genome shotgun (WGS) entry which is preliminary data.</text>
</comment>
<evidence type="ECO:0000313" key="3">
    <source>
        <dbReference type="Proteomes" id="UP001150266"/>
    </source>
</evidence>
<sequence>MSSYHSTIATTMQLVLELLSAHFPRVQFFQYSPLLFYPLLLITGVNALPIGAIPIITHACTSTGTSTMQNLEYTKAFLGQ</sequence>
<evidence type="ECO:0000256" key="1">
    <source>
        <dbReference type="SAM" id="Phobius"/>
    </source>
</evidence>
<organism evidence="2 3">
    <name type="scientific">Lentinula aciculospora</name>
    <dbReference type="NCBI Taxonomy" id="153920"/>
    <lineage>
        <taxon>Eukaryota</taxon>
        <taxon>Fungi</taxon>
        <taxon>Dikarya</taxon>
        <taxon>Basidiomycota</taxon>
        <taxon>Agaricomycotina</taxon>
        <taxon>Agaricomycetes</taxon>
        <taxon>Agaricomycetidae</taxon>
        <taxon>Agaricales</taxon>
        <taxon>Marasmiineae</taxon>
        <taxon>Omphalotaceae</taxon>
        <taxon>Lentinula</taxon>
    </lineage>
</organism>
<dbReference type="AlphaFoldDB" id="A0A9W9A7S5"/>
<proteinExistence type="predicted"/>
<dbReference type="Proteomes" id="UP001150266">
    <property type="component" value="Unassembled WGS sequence"/>
</dbReference>
<accession>A0A9W9A7S5</accession>
<keyword evidence="1" id="KW-0812">Transmembrane</keyword>
<protein>
    <submittedName>
        <fullName evidence="2">Uncharacterized protein</fullName>
    </submittedName>
</protein>
<keyword evidence="3" id="KW-1185">Reference proteome</keyword>
<gene>
    <name evidence="2" type="ORF">J3R30DRAFT_3501711</name>
</gene>
<reference evidence="2" key="1">
    <citation type="submission" date="2022-08" db="EMBL/GenBank/DDBJ databases">
        <title>A Global Phylogenomic Analysis of the Shiitake Genus Lentinula.</title>
        <authorList>
            <consortium name="DOE Joint Genome Institute"/>
            <person name="Sierra-Patev S."/>
            <person name="Min B."/>
            <person name="Naranjo-Ortiz M."/>
            <person name="Looney B."/>
            <person name="Konkel Z."/>
            <person name="Slot J.C."/>
            <person name="Sakamoto Y."/>
            <person name="Steenwyk J.L."/>
            <person name="Rokas A."/>
            <person name="Carro J."/>
            <person name="Camarero S."/>
            <person name="Ferreira P."/>
            <person name="Molpeceres G."/>
            <person name="Ruiz-Duenas F.J."/>
            <person name="Serrano A."/>
            <person name="Henrissat B."/>
            <person name="Drula E."/>
            <person name="Hughes K.W."/>
            <person name="Mata J.L."/>
            <person name="Ishikawa N.K."/>
            <person name="Vargas-Isla R."/>
            <person name="Ushijima S."/>
            <person name="Smith C.A."/>
            <person name="Ahrendt S."/>
            <person name="Andreopoulos W."/>
            <person name="He G."/>
            <person name="Labutti K."/>
            <person name="Lipzen A."/>
            <person name="Ng V."/>
            <person name="Riley R."/>
            <person name="Sandor L."/>
            <person name="Barry K."/>
            <person name="Martinez A.T."/>
            <person name="Xiao Y."/>
            <person name="Gibbons J.G."/>
            <person name="Terashima K."/>
            <person name="Grigoriev I.V."/>
            <person name="Hibbett D.S."/>
        </authorList>
    </citation>
    <scope>NUCLEOTIDE SEQUENCE</scope>
    <source>
        <strain evidence="2">JLM2183</strain>
    </source>
</reference>
<dbReference type="EMBL" id="JAOTPV010000014">
    <property type="protein sequence ID" value="KAJ4475656.1"/>
    <property type="molecule type" value="Genomic_DNA"/>
</dbReference>
<evidence type="ECO:0000313" key="2">
    <source>
        <dbReference type="EMBL" id="KAJ4475656.1"/>
    </source>
</evidence>
<feature type="transmembrane region" description="Helical" evidence="1">
    <location>
        <begin position="34"/>
        <end position="56"/>
    </location>
</feature>
<keyword evidence="1" id="KW-0472">Membrane</keyword>
<keyword evidence="1" id="KW-1133">Transmembrane helix</keyword>